<dbReference type="PANTHER" id="PTHR33434:SF3">
    <property type="entry name" value="DEGV DOMAIN-CONTAINING PROTEIN YITS"/>
    <property type="match status" value="1"/>
</dbReference>
<dbReference type="PANTHER" id="PTHR33434">
    <property type="entry name" value="DEGV DOMAIN-CONTAINING PROTEIN DR_1986-RELATED"/>
    <property type="match status" value="1"/>
</dbReference>
<dbReference type="RefSeq" id="WP_079589449.1">
    <property type="nucleotide sequence ID" value="NZ_FUYN01000003.1"/>
</dbReference>
<name>A0A1T5BFU5_9FIRM</name>
<dbReference type="Pfam" id="PF02645">
    <property type="entry name" value="DegV"/>
    <property type="match status" value="1"/>
</dbReference>
<dbReference type="InterPro" id="IPR003797">
    <property type="entry name" value="DegV"/>
</dbReference>
<dbReference type="Gene3D" id="2.20.28.50">
    <property type="entry name" value="degv family protein"/>
    <property type="match status" value="1"/>
</dbReference>
<evidence type="ECO:0000256" key="1">
    <source>
        <dbReference type="ARBA" id="ARBA00003238"/>
    </source>
</evidence>
<dbReference type="PROSITE" id="PS51482">
    <property type="entry name" value="DEGV"/>
    <property type="match status" value="1"/>
</dbReference>
<protein>
    <submittedName>
        <fullName evidence="3">EDD domain protein, DegV family</fullName>
    </submittedName>
</protein>
<dbReference type="GO" id="GO:0008289">
    <property type="term" value="F:lipid binding"/>
    <property type="evidence" value="ECO:0007669"/>
    <property type="project" value="UniProtKB-KW"/>
</dbReference>
<keyword evidence="2" id="KW-0446">Lipid-binding</keyword>
<dbReference type="Gene3D" id="3.30.1180.10">
    <property type="match status" value="1"/>
</dbReference>
<dbReference type="NCBIfam" id="TIGR00762">
    <property type="entry name" value="DegV"/>
    <property type="match status" value="1"/>
</dbReference>
<dbReference type="InterPro" id="IPR043168">
    <property type="entry name" value="DegV_C"/>
</dbReference>
<evidence type="ECO:0000256" key="2">
    <source>
        <dbReference type="ARBA" id="ARBA00023121"/>
    </source>
</evidence>
<gene>
    <name evidence="3" type="ORF">SAMN02745120_1589</name>
</gene>
<organism evidence="3 4">
    <name type="scientific">Acetoanaerobium noterae</name>
    <dbReference type="NCBI Taxonomy" id="745369"/>
    <lineage>
        <taxon>Bacteria</taxon>
        <taxon>Bacillati</taxon>
        <taxon>Bacillota</taxon>
        <taxon>Clostridia</taxon>
        <taxon>Peptostreptococcales</taxon>
        <taxon>Filifactoraceae</taxon>
        <taxon>Acetoanaerobium</taxon>
    </lineage>
</organism>
<comment type="function">
    <text evidence="1">May bind long-chain fatty acids, such as palmitate, and may play a role in lipid transport or fatty acid metabolism.</text>
</comment>
<keyword evidence="4" id="KW-1185">Reference proteome</keyword>
<dbReference type="OrthoDB" id="9780660at2"/>
<dbReference type="SUPFAM" id="SSF82549">
    <property type="entry name" value="DAK1/DegV-like"/>
    <property type="match status" value="1"/>
</dbReference>
<dbReference type="InterPro" id="IPR050270">
    <property type="entry name" value="DegV_domain_contain"/>
</dbReference>
<sequence>MRDYIIVTDATSDIPNEMANELNVKVVPMSFSLGEKNYNHYPDYRELDIKTFYDKQRAGQTSLTTQINVAVYLDFFEEIIKSDKEVLYISFSSALSSTYQSSVLAAKELNEKYPDFKIITIDSKAATLGETLLVKLAAQKKSEGMNIEDLSKWVDDNHLKVCHYFTVDDLNHLKRGGRMTAMTAFIGTALDIKPILHVNDEGKLIPLDKVRGRKKALKVLFNYLAELSENLEEQTIFIGHGDCIEDARYLESLIKEAYKVKEVIIHPIGPIIGSHTGPGAITLFFLGKHR</sequence>
<dbReference type="AlphaFoldDB" id="A0A1T5BFU5"/>
<dbReference type="EMBL" id="FUYN01000003">
    <property type="protein sequence ID" value="SKB46025.1"/>
    <property type="molecule type" value="Genomic_DNA"/>
</dbReference>
<dbReference type="Proteomes" id="UP000243406">
    <property type="component" value="Unassembled WGS sequence"/>
</dbReference>
<reference evidence="4" key="1">
    <citation type="submission" date="2017-02" db="EMBL/GenBank/DDBJ databases">
        <authorList>
            <person name="Varghese N."/>
            <person name="Submissions S."/>
        </authorList>
    </citation>
    <scope>NUCLEOTIDE SEQUENCE [LARGE SCALE GENOMIC DNA]</scope>
    <source>
        <strain evidence="4">ATCC 35199</strain>
    </source>
</reference>
<proteinExistence type="predicted"/>
<evidence type="ECO:0000313" key="4">
    <source>
        <dbReference type="Proteomes" id="UP000243406"/>
    </source>
</evidence>
<accession>A0A1T5BFU5</accession>
<dbReference type="Gene3D" id="3.40.50.10440">
    <property type="entry name" value="Dihydroxyacetone kinase, domain 1"/>
    <property type="match status" value="1"/>
</dbReference>
<evidence type="ECO:0000313" key="3">
    <source>
        <dbReference type="EMBL" id="SKB46025.1"/>
    </source>
</evidence>